<organism evidence="3 4">
    <name type="scientific">Paractinoplanes tereljensis</name>
    <dbReference type="NCBI Taxonomy" id="571912"/>
    <lineage>
        <taxon>Bacteria</taxon>
        <taxon>Bacillati</taxon>
        <taxon>Actinomycetota</taxon>
        <taxon>Actinomycetes</taxon>
        <taxon>Micromonosporales</taxon>
        <taxon>Micromonosporaceae</taxon>
        <taxon>Paractinoplanes</taxon>
    </lineage>
</organism>
<dbReference type="NCBIfam" id="NF040586">
    <property type="entry name" value="FxSxx_TPR"/>
    <property type="match status" value="1"/>
</dbReference>
<sequence length="919" mass="99048">MAIALPSAERLPTGPRRDLVAAMHDLYDRAGQPATRDVARRTQRNTGYESVSHETVGAMLRGSAIPAWSKVQAMAVALAAMGVANVDVRAVLARLNGLWLEARKVDEISTPSTVPHRSASPSNQRPAVPVRPSPPPALVGDIPVRDSLFVGRDTLMNQLDQALGDRSFGAAVLHGPGGVGKSALAVEYLYQHADRYQVVWWVPANGSQAASTSLVTLAERLGLAWRSSARQAVAELIGELESGDRRYLLVFDDAADPDIRQLLPLAGGHVIVTTSDPEWIDWGLGPAVEVPVMHLAEAADLLRGHDPDISEEEVVAVFHAVGGLPSVLAQLVAVRQVTGSTWPSLLADLAEQRSAPDEAVVRIAVSRLAQTNPGAELLLPLFAWFAPGPVAVSLLRAERGADLEPRLARLLHNPVSFERALRDLTRYGLGRADSVRGQIEVLPSVRQWLPRLFDADEMSRARLAVQALLIAADPGSPDELPSWDKHRAIAPEVRPSGLIGSSLPAARRAIYHQIRYHYLTGEYENAVELAQSAVTNWQDRREDGNEGLILVAQREWANALRALGRYDGARRLTQEALARLRDDDEGARPSLTASHLVDLRIAGDYREAVALARQAADEYPPLRAELAHCLRLAGDFAAAAAADRESPASRGSLTRVNAIAEDLYGLGRLADALRILGESEPGDEVVDGRPIVLARRTAALARRGLGAVSEATVALSRLHRDSTTAFGRDDETALAVQVSYANTLRESGDGYGAHAIAVEAVDGYRRRLGLRNPLTLAAEVNLASTLRARGERRAARKADTVTHGALVDRVGQDHPFTVSAAVNLATDLALAGEVEAAHRLSERAYWSAREHRGAVHPDTLAAGANLALDHAAVGNDSPAEELRNLALHELEDTFGDEHPWVRAVREGTRIELSIEPPSL</sequence>
<name>A0A919TS71_9ACTN</name>
<dbReference type="SUPFAM" id="SSF52540">
    <property type="entry name" value="P-loop containing nucleoside triphosphate hydrolases"/>
    <property type="match status" value="1"/>
</dbReference>
<evidence type="ECO:0000259" key="2">
    <source>
        <dbReference type="Pfam" id="PF13191"/>
    </source>
</evidence>
<dbReference type="Gene3D" id="1.25.40.10">
    <property type="entry name" value="Tetratricopeptide repeat domain"/>
    <property type="match status" value="3"/>
</dbReference>
<dbReference type="RefSeq" id="WP_203802102.1">
    <property type="nucleotide sequence ID" value="NZ_BOMY01000012.1"/>
</dbReference>
<dbReference type="InterPro" id="IPR011990">
    <property type="entry name" value="TPR-like_helical_dom_sf"/>
</dbReference>
<feature type="region of interest" description="Disordered" evidence="1">
    <location>
        <begin position="110"/>
        <end position="136"/>
    </location>
</feature>
<dbReference type="GO" id="GO:0005524">
    <property type="term" value="F:ATP binding"/>
    <property type="evidence" value="ECO:0007669"/>
    <property type="project" value="UniProtKB-KW"/>
</dbReference>
<keyword evidence="3" id="KW-0067">ATP-binding</keyword>
<dbReference type="Pfam" id="PF13191">
    <property type="entry name" value="AAA_16"/>
    <property type="match status" value="1"/>
</dbReference>
<evidence type="ECO:0000313" key="3">
    <source>
        <dbReference type="EMBL" id="GIF19085.1"/>
    </source>
</evidence>
<keyword evidence="3" id="KW-0547">Nucleotide-binding</keyword>
<accession>A0A919TS71</accession>
<evidence type="ECO:0000256" key="1">
    <source>
        <dbReference type="SAM" id="MobiDB-lite"/>
    </source>
</evidence>
<dbReference type="Proteomes" id="UP000623608">
    <property type="component" value="Unassembled WGS sequence"/>
</dbReference>
<dbReference type="PANTHER" id="PTHR35205:SF1">
    <property type="entry name" value="ZU5 DOMAIN-CONTAINING PROTEIN"/>
    <property type="match status" value="1"/>
</dbReference>
<dbReference type="PANTHER" id="PTHR35205">
    <property type="entry name" value="NB-ARC AND TPR DOMAIN PROTEIN"/>
    <property type="match status" value="1"/>
</dbReference>
<dbReference type="SUPFAM" id="SSF48452">
    <property type="entry name" value="TPR-like"/>
    <property type="match status" value="1"/>
</dbReference>
<evidence type="ECO:0000313" key="4">
    <source>
        <dbReference type="Proteomes" id="UP000623608"/>
    </source>
</evidence>
<reference evidence="3" key="1">
    <citation type="submission" date="2021-01" db="EMBL/GenBank/DDBJ databases">
        <title>Whole genome shotgun sequence of Actinoplanes tereljensis NBRC 105297.</title>
        <authorList>
            <person name="Komaki H."/>
            <person name="Tamura T."/>
        </authorList>
    </citation>
    <scope>NUCLEOTIDE SEQUENCE</scope>
    <source>
        <strain evidence="3">NBRC 105297</strain>
    </source>
</reference>
<dbReference type="EMBL" id="BOMY01000012">
    <property type="protein sequence ID" value="GIF19085.1"/>
    <property type="molecule type" value="Genomic_DNA"/>
</dbReference>
<feature type="domain" description="Orc1-like AAA ATPase" evidence="2">
    <location>
        <begin position="149"/>
        <end position="254"/>
    </location>
</feature>
<dbReference type="InterPro" id="IPR041664">
    <property type="entry name" value="AAA_16"/>
</dbReference>
<keyword evidence="4" id="KW-1185">Reference proteome</keyword>
<comment type="caution">
    <text evidence="3">The sequence shown here is derived from an EMBL/GenBank/DDBJ whole genome shotgun (WGS) entry which is preliminary data.</text>
</comment>
<protein>
    <submittedName>
        <fullName evidence="3">ATP-binding protein</fullName>
    </submittedName>
</protein>
<feature type="compositionally biased region" description="Polar residues" evidence="1">
    <location>
        <begin position="110"/>
        <end position="124"/>
    </location>
</feature>
<dbReference type="AlphaFoldDB" id="A0A919TS71"/>
<dbReference type="InterPro" id="IPR027417">
    <property type="entry name" value="P-loop_NTPase"/>
</dbReference>
<gene>
    <name evidence="3" type="ORF">Ate02nite_18150</name>
</gene>
<proteinExistence type="predicted"/>
<dbReference type="Gene3D" id="3.40.50.300">
    <property type="entry name" value="P-loop containing nucleotide triphosphate hydrolases"/>
    <property type="match status" value="1"/>
</dbReference>